<feature type="domain" description="N-acetyltransferase" evidence="1">
    <location>
        <begin position="6"/>
        <end position="92"/>
    </location>
</feature>
<dbReference type="RefSeq" id="WP_073132154.1">
    <property type="nucleotide sequence ID" value="NZ_FQZF01000004.1"/>
</dbReference>
<dbReference type="Pfam" id="PF14542">
    <property type="entry name" value="Acetyltransf_CG"/>
    <property type="match status" value="1"/>
</dbReference>
<evidence type="ECO:0000313" key="2">
    <source>
        <dbReference type="EMBL" id="SHI74363.1"/>
    </source>
</evidence>
<dbReference type="SUPFAM" id="SSF55729">
    <property type="entry name" value="Acyl-CoA N-acyltransferases (Nat)"/>
    <property type="match status" value="1"/>
</dbReference>
<dbReference type="Gene3D" id="3.40.630.30">
    <property type="match status" value="1"/>
</dbReference>
<dbReference type="PANTHER" id="PTHR31435:SF10">
    <property type="entry name" value="BSR4717 PROTEIN"/>
    <property type="match status" value="1"/>
</dbReference>
<sequence length="95" mass="10137">MTTEVTDNAARHRFELDVDGTTAIIAYRRAGAGVLELVHTEVPENLSGQGVGSRLVKGALDLIRAEGAKVIPSCSFVAAFIQRHPEYADMVAARG</sequence>
<keyword evidence="3" id="KW-1185">Reference proteome</keyword>
<dbReference type="PROSITE" id="PS51729">
    <property type="entry name" value="GNAT_YJDJ"/>
    <property type="match status" value="1"/>
</dbReference>
<evidence type="ECO:0000313" key="3">
    <source>
        <dbReference type="Proteomes" id="UP000184387"/>
    </source>
</evidence>
<dbReference type="EMBL" id="FQZF01000004">
    <property type="protein sequence ID" value="SHI74363.1"/>
    <property type="molecule type" value="Genomic_DNA"/>
</dbReference>
<dbReference type="STRING" id="198092.SAMN02745194_01006"/>
<dbReference type="InterPro" id="IPR045057">
    <property type="entry name" value="Gcn5-rel_NAT"/>
</dbReference>
<dbReference type="InterPro" id="IPR016181">
    <property type="entry name" value="Acyl_CoA_acyltransferase"/>
</dbReference>
<reference evidence="2 3" key="1">
    <citation type="submission" date="2016-11" db="EMBL/GenBank/DDBJ databases">
        <authorList>
            <person name="Jaros S."/>
            <person name="Januszkiewicz K."/>
            <person name="Wedrychowicz H."/>
        </authorList>
    </citation>
    <scope>NUCLEOTIDE SEQUENCE [LARGE SCALE GENOMIC DNA]</scope>
    <source>
        <strain evidence="2 3">DSM 14916</strain>
    </source>
</reference>
<dbReference type="Proteomes" id="UP000184387">
    <property type="component" value="Unassembled WGS sequence"/>
</dbReference>
<dbReference type="OrthoDB" id="9800945at2"/>
<proteinExistence type="predicted"/>
<name>A0A1M6DMI0_9PROT</name>
<gene>
    <name evidence="2" type="ORF">SAMN02745194_01006</name>
</gene>
<protein>
    <recommendedName>
        <fullName evidence="1">N-acetyltransferase domain-containing protein</fullName>
    </recommendedName>
</protein>
<evidence type="ECO:0000259" key="1">
    <source>
        <dbReference type="PROSITE" id="PS51729"/>
    </source>
</evidence>
<dbReference type="InterPro" id="IPR031165">
    <property type="entry name" value="GNAT_YJDJ"/>
</dbReference>
<dbReference type="AlphaFoldDB" id="A0A1M6DMI0"/>
<accession>A0A1M6DMI0</accession>
<organism evidence="2 3">
    <name type="scientific">Muricoccus roseus</name>
    <dbReference type="NCBI Taxonomy" id="198092"/>
    <lineage>
        <taxon>Bacteria</taxon>
        <taxon>Pseudomonadati</taxon>
        <taxon>Pseudomonadota</taxon>
        <taxon>Alphaproteobacteria</taxon>
        <taxon>Acetobacterales</taxon>
        <taxon>Roseomonadaceae</taxon>
        <taxon>Muricoccus</taxon>
    </lineage>
</organism>
<dbReference type="PANTHER" id="PTHR31435">
    <property type="entry name" value="PROTEIN NATD1"/>
    <property type="match status" value="1"/>
</dbReference>